<dbReference type="OrthoDB" id="12374at2157"/>
<feature type="transmembrane region" description="Helical" evidence="6">
    <location>
        <begin position="314"/>
        <end position="335"/>
    </location>
</feature>
<keyword evidence="5 6" id="KW-0472">Membrane</keyword>
<feature type="transmembrane region" description="Helical" evidence="6">
    <location>
        <begin position="696"/>
        <end position="713"/>
    </location>
</feature>
<evidence type="ECO:0000313" key="9">
    <source>
        <dbReference type="Proteomes" id="UP000053157"/>
    </source>
</evidence>
<dbReference type="InterPro" id="IPR056569">
    <property type="entry name" value="ArlJ-like"/>
</dbReference>
<evidence type="ECO:0000259" key="7">
    <source>
        <dbReference type="Pfam" id="PF00482"/>
    </source>
</evidence>
<keyword evidence="9" id="KW-1185">Reference proteome</keyword>
<organism evidence="8 9">
    <name type="scientific">Haloferax profundi</name>
    <dbReference type="NCBI Taxonomy" id="1544718"/>
    <lineage>
        <taxon>Archaea</taxon>
        <taxon>Methanobacteriati</taxon>
        <taxon>Methanobacteriota</taxon>
        <taxon>Stenosarchaea group</taxon>
        <taxon>Halobacteria</taxon>
        <taxon>Halobacteriales</taxon>
        <taxon>Haloferacaceae</taxon>
        <taxon>Haloferax</taxon>
    </lineage>
</organism>
<keyword evidence="3 6" id="KW-0812">Transmembrane</keyword>
<feature type="transmembrane region" description="Helical" evidence="6">
    <location>
        <begin position="656"/>
        <end position="684"/>
    </location>
</feature>
<dbReference type="Gene3D" id="1.20.81.30">
    <property type="entry name" value="Type II secretion system (T2SS), domain F"/>
    <property type="match status" value="1"/>
</dbReference>
<sequence>MPADSPSSVPLPDYEVEQYFPREHFDDSPEDVRRLRERYGYVRTYFKRHPAGHRDLQRWLNQTRIGMTYDVYLTQSVKMALVAAALGSLLGLAVTLVLTQMGVLANASSPVRVGVGYNLVALLLPYKVFILGTFLVLLLGGLSGAGTYYARYYMPRSRAEMRGRSVDVLLPHAIVYMYALSHGGMSFLEVIRSVADAPDYGEVSREFEMIDRDMELFGNDLFTALRNARNLTPSINFEQFLDDLLSVLDSGGDVTAFLDRESSTYLEEARDEQEDFIETLSMLSEVFVAAFVAAPLLLIVTLMVISFLGGNTLVQLYALNYLIFPLGMALFLLLIDVLSAPYTQDTVRTKHDTTVVEEIWATLREFAAVVRREIERAREERWGDSGETASTGVASDGGVVDARFDHYRRENVVSNLRELVGDPVDIMRRQPYLSAFVTVPIALVAPIAAVVLGLATPSIDAMLADPYNTTVWLVVLPFAIVAIPLTVFHELRTRRERTLERRFPDTLNLLSSANQMGIPLVEALALVSRWSSGALADELRALRNDIRWNYDAHTALMAFASRLGVPQLSRVIRLIASGGRTSGDLSRVLSVAAEDTRNRYKLEKSRRRAMGSYIAIVVMGYLVYLFVILMLGASYLAPLAEMTAPTTASNGQELPIGIASVPLANFHVVFFHSALIQAVGSGLLAGKLADNSALSGLKYALGLSALALVAFALV</sequence>
<feature type="transmembrane region" description="Helical" evidence="6">
    <location>
        <begin position="432"/>
        <end position="455"/>
    </location>
</feature>
<evidence type="ECO:0000256" key="4">
    <source>
        <dbReference type="ARBA" id="ARBA00022989"/>
    </source>
</evidence>
<feature type="domain" description="Type II secretion system protein GspF" evidence="7">
    <location>
        <begin position="507"/>
        <end position="631"/>
    </location>
</feature>
<evidence type="ECO:0000256" key="3">
    <source>
        <dbReference type="ARBA" id="ARBA00022692"/>
    </source>
</evidence>
<feature type="transmembrane region" description="Helical" evidence="6">
    <location>
        <begin position="467"/>
        <end position="488"/>
    </location>
</feature>
<keyword evidence="4 6" id="KW-1133">Transmembrane helix</keyword>
<evidence type="ECO:0000256" key="1">
    <source>
        <dbReference type="ARBA" id="ARBA00004651"/>
    </source>
</evidence>
<dbReference type="RefSeq" id="WP_058571744.1">
    <property type="nucleotide sequence ID" value="NZ_LOPV01000136.1"/>
</dbReference>
<evidence type="ECO:0000313" key="8">
    <source>
        <dbReference type="EMBL" id="KTG28401.1"/>
    </source>
</evidence>
<dbReference type="InterPro" id="IPR018076">
    <property type="entry name" value="T2SS_GspF_dom"/>
</dbReference>
<dbReference type="AlphaFoldDB" id="A0A0W1SQF1"/>
<feature type="transmembrane region" description="Helical" evidence="6">
    <location>
        <begin position="286"/>
        <end position="308"/>
    </location>
</feature>
<feature type="transmembrane region" description="Helical" evidence="6">
    <location>
        <begin position="81"/>
        <end position="108"/>
    </location>
</feature>
<evidence type="ECO:0000256" key="2">
    <source>
        <dbReference type="ARBA" id="ARBA00022475"/>
    </source>
</evidence>
<dbReference type="InterPro" id="IPR042094">
    <property type="entry name" value="T2SS_GspF_sf"/>
</dbReference>
<dbReference type="PANTHER" id="PTHR35402:SF1">
    <property type="entry name" value="TYPE II SECRETION SYSTEM PROTEIN GSPF DOMAIN-CONTAINING PROTEIN"/>
    <property type="match status" value="1"/>
</dbReference>
<feature type="domain" description="Type II secretion system protein GspF" evidence="7">
    <location>
        <begin position="176"/>
        <end position="301"/>
    </location>
</feature>
<evidence type="ECO:0000256" key="5">
    <source>
        <dbReference type="ARBA" id="ARBA00023136"/>
    </source>
</evidence>
<feature type="transmembrane region" description="Helical" evidence="6">
    <location>
        <begin position="128"/>
        <end position="150"/>
    </location>
</feature>
<dbReference type="Proteomes" id="UP000053157">
    <property type="component" value="Unassembled WGS sequence"/>
</dbReference>
<dbReference type="PANTHER" id="PTHR35402">
    <property type="entry name" value="INTEGRAL MEMBRANE PROTEIN-RELATED"/>
    <property type="match status" value="1"/>
</dbReference>
<dbReference type="GO" id="GO:0005886">
    <property type="term" value="C:plasma membrane"/>
    <property type="evidence" value="ECO:0007669"/>
    <property type="project" value="UniProtKB-SubCell"/>
</dbReference>
<accession>A0A0W1SQF1</accession>
<reference evidence="8 9" key="1">
    <citation type="submission" date="2015-12" db="EMBL/GenBank/DDBJ databases">
        <title>Haloferax profundi sp. nov. isolated from the Discovery deep brine-seawater interface in the Red Sea.</title>
        <authorList>
            <person name="Zhang G."/>
            <person name="Stingl U."/>
            <person name="Rashid M."/>
        </authorList>
    </citation>
    <scope>NUCLEOTIDE SEQUENCE [LARGE SCALE GENOMIC DNA]</scope>
    <source>
        <strain evidence="8 9">SB29</strain>
    </source>
</reference>
<keyword evidence="2" id="KW-1003">Cell membrane</keyword>
<dbReference type="EMBL" id="LOPV01000136">
    <property type="protein sequence ID" value="KTG28401.1"/>
    <property type="molecule type" value="Genomic_DNA"/>
</dbReference>
<name>A0A0W1SQF1_9EURY</name>
<evidence type="ECO:0000256" key="6">
    <source>
        <dbReference type="SAM" id="Phobius"/>
    </source>
</evidence>
<comment type="caution">
    <text evidence="8">The sequence shown here is derived from an EMBL/GenBank/DDBJ whole genome shotgun (WGS) entry which is preliminary data.</text>
</comment>
<gene>
    <name evidence="8" type="ORF">AUR66_11900</name>
</gene>
<protein>
    <submittedName>
        <fullName evidence="8">Pilus assembly protein</fullName>
    </submittedName>
</protein>
<comment type="subcellular location">
    <subcellularLocation>
        <location evidence="1">Cell membrane</location>
        <topology evidence="1">Multi-pass membrane protein</topology>
    </subcellularLocation>
</comment>
<dbReference type="Pfam" id="PF00482">
    <property type="entry name" value="T2SSF"/>
    <property type="match status" value="2"/>
</dbReference>
<proteinExistence type="predicted"/>
<feature type="transmembrane region" description="Helical" evidence="6">
    <location>
        <begin position="613"/>
        <end position="636"/>
    </location>
</feature>